<comment type="caution">
    <text evidence="6">The sequence shown here is derived from an EMBL/GenBank/DDBJ whole genome shotgun (WGS) entry which is preliminary data.</text>
</comment>
<evidence type="ECO:0000313" key="6">
    <source>
        <dbReference type="EMBL" id="KKO97276.1"/>
    </source>
</evidence>
<evidence type="ECO:0000256" key="2">
    <source>
        <dbReference type="ARBA" id="ARBA00022771"/>
    </source>
</evidence>
<sequence>MQFPEPVSYGYQIDCGSRLAISCLSTSFNSFSPQEVDTSAAHRSTPNALRIDYNSTYQSFGDSLSKATHMYTFSPMKAEHERTSSTSTEGAFLPSTSLKKMSDIMPYSHMLDMNNITEHSMDSTPPLDPSPSYTEASLQLTPLIMKPIHSIPGLDMADNALSRLCDNENPMPFSQSPQDLEPLDLHQYSQSLMGRYYTLGLLVAPGEYPTERQMMVKEIRASRKASEKNDNSDNLVRKASCKCDYPNCDKAFRRNEHLKRHKQTFHGEGPNRFSCEFCGKSQYNRQDNLNNHRKLHARPKSGKRGVEFIPAAIRVIEQEERSRKRRAPPKSKLAAVRVSMAEKRRCG</sequence>
<dbReference type="InterPro" id="IPR013087">
    <property type="entry name" value="Znf_C2H2_type"/>
</dbReference>
<keyword evidence="1" id="KW-0479">Metal-binding</keyword>
<feature type="domain" description="C2H2-type" evidence="5">
    <location>
        <begin position="241"/>
        <end position="270"/>
    </location>
</feature>
<dbReference type="OMA" id="RIDYNST"/>
<evidence type="ECO:0000256" key="4">
    <source>
        <dbReference type="PROSITE-ProRule" id="PRU00042"/>
    </source>
</evidence>
<dbReference type="GO" id="GO:0000978">
    <property type="term" value="F:RNA polymerase II cis-regulatory region sequence-specific DNA binding"/>
    <property type="evidence" value="ECO:0007669"/>
    <property type="project" value="TreeGrafter"/>
</dbReference>
<accession>A0A0F9Z9J4</accession>
<dbReference type="PROSITE" id="PS50157">
    <property type="entry name" value="ZINC_FINGER_C2H2_2"/>
    <property type="match status" value="1"/>
</dbReference>
<dbReference type="Gene3D" id="3.30.160.60">
    <property type="entry name" value="Classic Zinc Finger"/>
    <property type="match status" value="2"/>
</dbReference>
<dbReference type="PANTHER" id="PTHR23235">
    <property type="entry name" value="KRUEPPEL-LIKE TRANSCRIPTION FACTOR"/>
    <property type="match status" value="1"/>
</dbReference>
<evidence type="ECO:0000313" key="7">
    <source>
        <dbReference type="Proteomes" id="UP000034112"/>
    </source>
</evidence>
<reference evidence="7" key="1">
    <citation type="journal article" date="2015" name="Genome Announc.">
        <title>Draft whole-genome sequence of the biocontrol agent Trichoderma harzianum T6776.</title>
        <authorList>
            <person name="Baroncelli R."/>
            <person name="Piaggeschi G."/>
            <person name="Fiorini L."/>
            <person name="Bertolini E."/>
            <person name="Zapparata A."/>
            <person name="Pe M.E."/>
            <person name="Sarrocco S."/>
            <person name="Vannacci G."/>
        </authorList>
    </citation>
    <scope>NUCLEOTIDE SEQUENCE [LARGE SCALE GENOMIC DNA]</scope>
    <source>
        <strain evidence="7">T6776</strain>
    </source>
</reference>
<dbReference type="Proteomes" id="UP000034112">
    <property type="component" value="Unassembled WGS sequence"/>
</dbReference>
<dbReference type="GO" id="GO:0008270">
    <property type="term" value="F:zinc ion binding"/>
    <property type="evidence" value="ECO:0007669"/>
    <property type="project" value="UniProtKB-KW"/>
</dbReference>
<dbReference type="InterPro" id="IPR036236">
    <property type="entry name" value="Znf_C2H2_sf"/>
</dbReference>
<dbReference type="PROSITE" id="PS00028">
    <property type="entry name" value="ZINC_FINGER_C2H2_1"/>
    <property type="match status" value="1"/>
</dbReference>
<keyword evidence="2 4" id="KW-0863">Zinc-finger</keyword>
<proteinExistence type="predicted"/>
<evidence type="ECO:0000259" key="5">
    <source>
        <dbReference type="PROSITE" id="PS50157"/>
    </source>
</evidence>
<evidence type="ECO:0000256" key="3">
    <source>
        <dbReference type="ARBA" id="ARBA00022833"/>
    </source>
</evidence>
<protein>
    <recommendedName>
        <fullName evidence="5">C2H2-type domain-containing protein</fullName>
    </recommendedName>
</protein>
<dbReference type="GO" id="GO:0000981">
    <property type="term" value="F:DNA-binding transcription factor activity, RNA polymerase II-specific"/>
    <property type="evidence" value="ECO:0007669"/>
    <property type="project" value="TreeGrafter"/>
</dbReference>
<keyword evidence="3" id="KW-0862">Zinc</keyword>
<dbReference type="OrthoDB" id="10018191at2759"/>
<dbReference type="AlphaFoldDB" id="A0A0F9Z9J4"/>
<dbReference type="PANTHER" id="PTHR23235:SF120">
    <property type="entry name" value="KRUPPEL-LIKE FACTOR 15"/>
    <property type="match status" value="1"/>
</dbReference>
<dbReference type="EMBL" id="JOKZ01000596">
    <property type="protein sequence ID" value="KKO97276.1"/>
    <property type="molecule type" value="Genomic_DNA"/>
</dbReference>
<dbReference type="SMART" id="SM00355">
    <property type="entry name" value="ZnF_C2H2"/>
    <property type="match status" value="2"/>
</dbReference>
<gene>
    <name evidence="6" type="ORF">THAR02_10618</name>
</gene>
<organism evidence="6 7">
    <name type="scientific">Trichoderma harzianum</name>
    <name type="common">Hypocrea lixii</name>
    <dbReference type="NCBI Taxonomy" id="5544"/>
    <lineage>
        <taxon>Eukaryota</taxon>
        <taxon>Fungi</taxon>
        <taxon>Dikarya</taxon>
        <taxon>Ascomycota</taxon>
        <taxon>Pezizomycotina</taxon>
        <taxon>Sordariomycetes</taxon>
        <taxon>Hypocreomycetidae</taxon>
        <taxon>Hypocreales</taxon>
        <taxon>Hypocreaceae</taxon>
        <taxon>Trichoderma</taxon>
    </lineage>
</organism>
<evidence type="ECO:0000256" key="1">
    <source>
        <dbReference type="ARBA" id="ARBA00022723"/>
    </source>
</evidence>
<name>A0A0F9Z9J4_TRIHA</name>
<dbReference type="SUPFAM" id="SSF57667">
    <property type="entry name" value="beta-beta-alpha zinc fingers"/>
    <property type="match status" value="1"/>
</dbReference>